<accession>A0ABR9M0Z8</accession>
<dbReference type="SUPFAM" id="SSF49777">
    <property type="entry name" value="PEBP-like"/>
    <property type="match status" value="1"/>
</dbReference>
<comment type="similarity">
    <text evidence="1">Belongs to the UPF0098 family.</text>
</comment>
<name>A0ABR9M0Z8_9ACTN</name>
<evidence type="ECO:0000313" key="3">
    <source>
        <dbReference type="Proteomes" id="UP000633509"/>
    </source>
</evidence>
<dbReference type="CDD" id="cd00865">
    <property type="entry name" value="PEBP_bact_arch"/>
    <property type="match status" value="1"/>
</dbReference>
<evidence type="ECO:0000313" key="2">
    <source>
        <dbReference type="EMBL" id="MBE1586574.1"/>
    </source>
</evidence>
<reference evidence="2 3" key="1">
    <citation type="submission" date="2020-10" db="EMBL/GenBank/DDBJ databases">
        <title>Sequencing the genomes of 1000 actinobacteria strains.</title>
        <authorList>
            <person name="Klenk H.-P."/>
        </authorList>
    </citation>
    <scope>NUCLEOTIDE SEQUENCE [LARGE SCALE GENOMIC DNA]</scope>
    <source>
        <strain evidence="2 3">DSM 43173</strain>
    </source>
</reference>
<comment type="caution">
    <text evidence="2">The sequence shown here is derived from an EMBL/GenBank/DDBJ whole genome shotgun (WGS) entry which is preliminary data.</text>
</comment>
<dbReference type="GO" id="GO:0004860">
    <property type="term" value="F:protein kinase inhibitor activity"/>
    <property type="evidence" value="ECO:0007669"/>
    <property type="project" value="UniProtKB-KW"/>
</dbReference>
<dbReference type="Pfam" id="PF01161">
    <property type="entry name" value="PBP"/>
    <property type="match status" value="1"/>
</dbReference>
<dbReference type="PANTHER" id="PTHR30289">
    <property type="entry name" value="UNCHARACTERIZED PROTEIN YBCL-RELATED"/>
    <property type="match status" value="1"/>
</dbReference>
<dbReference type="Proteomes" id="UP000633509">
    <property type="component" value="Unassembled WGS sequence"/>
</dbReference>
<dbReference type="NCBIfam" id="TIGR00481">
    <property type="entry name" value="YbhB/YbcL family Raf kinase inhibitor-like protein"/>
    <property type="match status" value="1"/>
</dbReference>
<dbReference type="PANTHER" id="PTHR30289:SF1">
    <property type="entry name" value="PEBP (PHOSPHATIDYLETHANOLAMINE-BINDING PROTEIN) FAMILY PROTEIN"/>
    <property type="match status" value="1"/>
</dbReference>
<dbReference type="EMBL" id="JADBEK010000001">
    <property type="protein sequence ID" value="MBE1586574.1"/>
    <property type="molecule type" value="Genomic_DNA"/>
</dbReference>
<sequence length="153" mass="16606">MPLNIKDLTIAPRHFSVGDRIPDRHTGYHDNTAPDLEISGVPEGAVELALIVHDPDAPLPHGFTHWIVYGIDPATTVISAPGGGAAYREGPNGLGEKAYTGPQPPPGHGVHHYYFWLYALDRPVTGDPTREEFLVAYGGNVIEQNRFVVTFSA</sequence>
<keyword evidence="3" id="KW-1185">Reference proteome</keyword>
<organism evidence="2 3">
    <name type="scientific">Nonomuraea angiospora</name>
    <dbReference type="NCBI Taxonomy" id="46172"/>
    <lineage>
        <taxon>Bacteria</taxon>
        <taxon>Bacillati</taxon>
        <taxon>Actinomycetota</taxon>
        <taxon>Actinomycetes</taxon>
        <taxon>Streptosporangiales</taxon>
        <taxon>Streptosporangiaceae</taxon>
        <taxon>Nonomuraea</taxon>
    </lineage>
</organism>
<dbReference type="RefSeq" id="WP_192787116.1">
    <property type="nucleotide sequence ID" value="NZ_JADBEK010000001.1"/>
</dbReference>
<keyword evidence="2" id="KW-0649">Protein kinase inhibitor</keyword>
<dbReference type="InterPro" id="IPR005247">
    <property type="entry name" value="YbhB_YbcL/LppC-like"/>
</dbReference>
<dbReference type="Gene3D" id="3.90.280.10">
    <property type="entry name" value="PEBP-like"/>
    <property type="match status" value="1"/>
</dbReference>
<protein>
    <submittedName>
        <fullName evidence="2">Raf kinase inhibitor-like YbhB/YbcL family protein</fullName>
    </submittedName>
</protein>
<dbReference type="InterPro" id="IPR036610">
    <property type="entry name" value="PEBP-like_sf"/>
</dbReference>
<gene>
    <name evidence="2" type="ORF">H4W80_004832</name>
</gene>
<evidence type="ECO:0000256" key="1">
    <source>
        <dbReference type="ARBA" id="ARBA00007120"/>
    </source>
</evidence>
<dbReference type="InterPro" id="IPR008914">
    <property type="entry name" value="PEBP"/>
</dbReference>
<proteinExistence type="inferred from homology"/>